<feature type="region of interest" description="Disordered" evidence="11">
    <location>
        <begin position="1"/>
        <end position="61"/>
    </location>
</feature>
<dbReference type="FunFam" id="1.10.510.10:FF:000534">
    <property type="entry name" value="Serine/threonine-protein kinase PKH2"/>
    <property type="match status" value="1"/>
</dbReference>
<feature type="compositionally biased region" description="Low complexity" evidence="11">
    <location>
        <begin position="609"/>
        <end position="618"/>
    </location>
</feature>
<dbReference type="InterPro" id="IPR039046">
    <property type="entry name" value="PDPK1"/>
</dbReference>
<dbReference type="AlphaFoldDB" id="A0A8H7ZJ12"/>
<dbReference type="PANTHER" id="PTHR24356">
    <property type="entry name" value="SERINE/THREONINE-PROTEIN KINASE"/>
    <property type="match status" value="1"/>
</dbReference>
<dbReference type="InterPro" id="IPR008271">
    <property type="entry name" value="Ser/Thr_kinase_AS"/>
</dbReference>
<dbReference type="EMBL" id="JAEOAQ010000002">
    <property type="protein sequence ID" value="KAG5419657.1"/>
    <property type="molecule type" value="Genomic_DNA"/>
</dbReference>
<evidence type="ECO:0000256" key="6">
    <source>
        <dbReference type="ARBA" id="ARBA00022777"/>
    </source>
</evidence>
<protein>
    <recommendedName>
        <fullName evidence="2">non-specific serine/threonine protein kinase</fullName>
        <ecNumber evidence="2">2.7.11.1</ecNumber>
    </recommendedName>
</protein>
<keyword evidence="7 10" id="KW-0067">ATP-binding</keyword>
<keyword evidence="3" id="KW-0723">Serine/threonine-protein kinase</keyword>
<reference evidence="13 14" key="1">
    <citation type="submission" date="2020-12" db="EMBL/GenBank/DDBJ databases">
        <title>Effect of drift, selection, and recombination on the evolution of hybrid genomes in Candida yeast pathogens.</title>
        <authorList>
            <person name="Mixao V."/>
            <person name="Ksiezopolska E."/>
            <person name="Saus E."/>
            <person name="Boekhout T."/>
            <person name="Gacser A."/>
            <person name="Gabaldon T."/>
        </authorList>
    </citation>
    <scope>NUCLEOTIDE SEQUENCE [LARGE SCALE GENOMIC DNA]</scope>
    <source>
        <strain evidence="13 14">BP57</strain>
    </source>
</reference>
<dbReference type="GeneID" id="93650166"/>
<dbReference type="OrthoDB" id="347657at2759"/>
<dbReference type="PROSITE" id="PS00107">
    <property type="entry name" value="PROTEIN_KINASE_ATP"/>
    <property type="match status" value="1"/>
</dbReference>
<comment type="caution">
    <text evidence="13">The sequence shown here is derived from an EMBL/GenBank/DDBJ whole genome shotgun (WGS) entry which is preliminary data.</text>
</comment>
<gene>
    <name evidence="13" type="ORF">I9W82_001537</name>
</gene>
<sequence>MSYRQNVPPQSSQSSIPSTLNNDLPNHLAKQLSQSHISNSNPTVIKQPPTMPQSQVLNPKKKSARDYQFGSMIGEGSYSTVYSAMDKQSKKTFAIKVLSKRHIVKEGKIKYVNIEKTTLHRLGHQHPGIVQLYYTFQDESSLFFVLDFAEYGELLSIIRKLGSLSEPVSKFYMCQIIDAVKFIHSKGVIHRDLKPENILVGHDFNLKITDFGAAKLLGENDEDGEKIDYRSFNSEAENPGQVSKERFGSFVGTAEYVSPELLKDNICGFESDIWAMGCILYQFFNGAPPFKGSTEYLTFQKIIDLDYAYKSPKPIPKEVTEIIERILVTNPSARPSIPDLMAFPWFKDVDWNDPIYIWQRKVPKLESFFGTDSLSQSVIPRLKNGANREMNKSNSYQQLQSQINASDLGFLPTIGAKKSFKPPTAIRKNTSSNGIVESTSQFLPNVSPPKRREAQNTAPPLQPVNQPVFTPPSNNLRPAVVMPPQQQPPAPQQPPPQQPPPPQQHQQQQQPGQYAPRPPQSQPPQSQPPQAKPQPGGKANIRANTAFQNMARPAPTTPVPSQSPKIKPGNQTSNSPRVTEGITPYVPESHKNSPDAAAAAAAFAKSTGAKSFASSKTSSSKEKAKPVRKLSQKQTILKLHEVSSLLAPNEKILKMDLLKRMSLRKSSLKYDTLDDEVLEKIVTEHKSHLRNGSKIVLTFVTNMARIFLVDSTLEVMLVDLKANNGGDYLMYDYEFENDDEEQLTDNHSGYLIIEVVKENGELYFLQQIVSKDAESEVIKIVDKSGNEASIGKGHGWIDCLLIARETSSASPDEPKADNGVSAPVSKATNGTTVKKSEIKSKKGSTKKTKKETKRKVSTSSSVRSPSSTNSANSFARAAAAAVRQKDYRV</sequence>
<evidence type="ECO:0000256" key="10">
    <source>
        <dbReference type="PROSITE-ProRule" id="PRU10141"/>
    </source>
</evidence>
<evidence type="ECO:0000256" key="7">
    <source>
        <dbReference type="ARBA" id="ARBA00022840"/>
    </source>
</evidence>
<evidence type="ECO:0000256" key="4">
    <source>
        <dbReference type="ARBA" id="ARBA00022679"/>
    </source>
</evidence>
<dbReference type="GO" id="GO:0000196">
    <property type="term" value="P:cell integrity MAPK cascade"/>
    <property type="evidence" value="ECO:0007669"/>
    <property type="project" value="UniProtKB-ARBA"/>
</dbReference>
<dbReference type="Gene3D" id="1.10.510.10">
    <property type="entry name" value="Transferase(Phosphotransferase) domain 1"/>
    <property type="match status" value="1"/>
</dbReference>
<feature type="compositionally biased region" description="Low complexity" evidence="11">
    <location>
        <begin position="857"/>
        <end position="881"/>
    </location>
</feature>
<feature type="region of interest" description="Disordered" evidence="11">
    <location>
        <begin position="609"/>
        <end position="631"/>
    </location>
</feature>
<comment type="catalytic activity">
    <reaction evidence="9">
        <text>L-seryl-[protein] + ATP = O-phospho-L-seryl-[protein] + ADP + H(+)</text>
        <dbReference type="Rhea" id="RHEA:17989"/>
        <dbReference type="Rhea" id="RHEA-COMP:9863"/>
        <dbReference type="Rhea" id="RHEA-COMP:11604"/>
        <dbReference type="ChEBI" id="CHEBI:15378"/>
        <dbReference type="ChEBI" id="CHEBI:29999"/>
        <dbReference type="ChEBI" id="CHEBI:30616"/>
        <dbReference type="ChEBI" id="CHEBI:83421"/>
        <dbReference type="ChEBI" id="CHEBI:456216"/>
        <dbReference type="EC" id="2.7.11.1"/>
    </reaction>
</comment>
<name>A0A8H7ZJ12_9ASCO</name>
<evidence type="ECO:0000256" key="3">
    <source>
        <dbReference type="ARBA" id="ARBA00022527"/>
    </source>
</evidence>
<feature type="compositionally biased region" description="Pro residues" evidence="11">
    <location>
        <begin position="485"/>
        <end position="503"/>
    </location>
</feature>
<accession>A0A8H7ZJ12</accession>
<feature type="compositionally biased region" description="Polar residues" evidence="11">
    <location>
        <begin position="559"/>
        <end position="577"/>
    </location>
</feature>
<keyword evidence="6" id="KW-0418">Kinase</keyword>
<dbReference type="RefSeq" id="XP_067548773.1">
    <property type="nucleotide sequence ID" value="XM_067690293.1"/>
</dbReference>
<dbReference type="PROSITE" id="PS00108">
    <property type="entry name" value="PROTEIN_KINASE_ST"/>
    <property type="match status" value="1"/>
</dbReference>
<feature type="region of interest" description="Disordered" evidence="11">
    <location>
        <begin position="808"/>
        <end position="889"/>
    </location>
</feature>
<dbReference type="InterPro" id="IPR050236">
    <property type="entry name" value="Ser_Thr_kinase_AGC"/>
</dbReference>
<feature type="region of interest" description="Disordered" evidence="11">
    <location>
        <begin position="417"/>
        <end position="597"/>
    </location>
</feature>
<feature type="domain" description="Protein kinase" evidence="12">
    <location>
        <begin position="67"/>
        <end position="346"/>
    </location>
</feature>
<feature type="binding site" evidence="10">
    <location>
        <position position="96"/>
    </location>
    <ligand>
        <name>ATP</name>
        <dbReference type="ChEBI" id="CHEBI:30616"/>
    </ligand>
</feature>
<dbReference type="GO" id="GO:0004674">
    <property type="term" value="F:protein serine/threonine kinase activity"/>
    <property type="evidence" value="ECO:0007669"/>
    <property type="project" value="UniProtKB-KW"/>
</dbReference>
<proteinExistence type="inferred from homology"/>
<feature type="compositionally biased region" description="Basic residues" evidence="11">
    <location>
        <begin position="841"/>
        <end position="856"/>
    </location>
</feature>
<comment type="catalytic activity">
    <reaction evidence="8">
        <text>L-threonyl-[protein] + ATP = O-phospho-L-threonyl-[protein] + ADP + H(+)</text>
        <dbReference type="Rhea" id="RHEA:46608"/>
        <dbReference type="Rhea" id="RHEA-COMP:11060"/>
        <dbReference type="Rhea" id="RHEA-COMP:11605"/>
        <dbReference type="ChEBI" id="CHEBI:15378"/>
        <dbReference type="ChEBI" id="CHEBI:30013"/>
        <dbReference type="ChEBI" id="CHEBI:30616"/>
        <dbReference type="ChEBI" id="CHEBI:61977"/>
        <dbReference type="ChEBI" id="CHEBI:456216"/>
        <dbReference type="EC" id="2.7.11.1"/>
    </reaction>
</comment>
<evidence type="ECO:0000256" key="8">
    <source>
        <dbReference type="ARBA" id="ARBA00047899"/>
    </source>
</evidence>
<evidence type="ECO:0000256" key="9">
    <source>
        <dbReference type="ARBA" id="ARBA00048679"/>
    </source>
</evidence>
<evidence type="ECO:0000256" key="1">
    <source>
        <dbReference type="ARBA" id="ARBA00010006"/>
    </source>
</evidence>
<dbReference type="Proteomes" id="UP000669133">
    <property type="component" value="Unassembled WGS sequence"/>
</dbReference>
<dbReference type="GO" id="GO:0030447">
    <property type="term" value="P:filamentous growth"/>
    <property type="evidence" value="ECO:0007669"/>
    <property type="project" value="UniProtKB-ARBA"/>
</dbReference>
<dbReference type="InterPro" id="IPR017441">
    <property type="entry name" value="Protein_kinase_ATP_BS"/>
</dbReference>
<dbReference type="InterPro" id="IPR011009">
    <property type="entry name" value="Kinase-like_dom_sf"/>
</dbReference>
<dbReference type="Pfam" id="PF25347">
    <property type="entry name" value="PH_PKH3_C"/>
    <property type="match status" value="1"/>
</dbReference>
<dbReference type="Gene3D" id="3.30.200.20">
    <property type="entry name" value="Phosphorylase Kinase, domain 1"/>
    <property type="match status" value="1"/>
</dbReference>
<feature type="compositionally biased region" description="Pro residues" evidence="11">
    <location>
        <begin position="516"/>
        <end position="532"/>
    </location>
</feature>
<comment type="similarity">
    <text evidence="1">Belongs to the protein kinase superfamily. AGC Ser/Thr protein kinase family. PDPK1 subfamily.</text>
</comment>
<dbReference type="PROSITE" id="PS50011">
    <property type="entry name" value="PROTEIN_KINASE_DOM"/>
    <property type="match status" value="1"/>
</dbReference>
<keyword evidence="5 10" id="KW-0547">Nucleotide-binding</keyword>
<keyword evidence="4" id="KW-0808">Transferase</keyword>
<feature type="compositionally biased region" description="Polar residues" evidence="11">
    <location>
        <begin position="31"/>
        <end position="44"/>
    </location>
</feature>
<feature type="compositionally biased region" description="Polar residues" evidence="11">
    <location>
        <begin position="427"/>
        <end position="444"/>
    </location>
</feature>
<evidence type="ECO:0000259" key="12">
    <source>
        <dbReference type="PROSITE" id="PS50011"/>
    </source>
</evidence>
<dbReference type="InterPro" id="IPR000719">
    <property type="entry name" value="Prot_kinase_dom"/>
</dbReference>
<feature type="compositionally biased region" description="Polar residues" evidence="11">
    <location>
        <begin position="455"/>
        <end position="476"/>
    </location>
</feature>
<dbReference type="PANTHER" id="PTHR24356:SF163">
    <property type="entry name" value="3-PHOSPHOINOSITIDE-DEPENDENT PROTEIN KINASE 1-RELATED"/>
    <property type="match status" value="1"/>
</dbReference>
<evidence type="ECO:0000256" key="5">
    <source>
        <dbReference type="ARBA" id="ARBA00022741"/>
    </source>
</evidence>
<organism evidence="13 14">
    <name type="scientific">Candida metapsilosis</name>
    <dbReference type="NCBI Taxonomy" id="273372"/>
    <lineage>
        <taxon>Eukaryota</taxon>
        <taxon>Fungi</taxon>
        <taxon>Dikarya</taxon>
        <taxon>Ascomycota</taxon>
        <taxon>Saccharomycotina</taxon>
        <taxon>Pichiomycetes</taxon>
        <taxon>Debaryomycetaceae</taxon>
        <taxon>Candida/Lodderomyces clade</taxon>
        <taxon>Candida</taxon>
    </lineage>
</organism>
<evidence type="ECO:0000313" key="14">
    <source>
        <dbReference type="Proteomes" id="UP000669133"/>
    </source>
</evidence>
<evidence type="ECO:0000256" key="11">
    <source>
        <dbReference type="SAM" id="MobiDB-lite"/>
    </source>
</evidence>
<evidence type="ECO:0000256" key="2">
    <source>
        <dbReference type="ARBA" id="ARBA00012513"/>
    </source>
</evidence>
<dbReference type="FunFam" id="3.30.200.20:FF:000128">
    <property type="entry name" value="Serine/threonine-protein kinase ksg1"/>
    <property type="match status" value="1"/>
</dbReference>
<dbReference type="InterPro" id="IPR057614">
    <property type="entry name" value="PH_PKH3_C"/>
</dbReference>
<feature type="compositionally biased region" description="Low complexity" evidence="11">
    <location>
        <begin position="8"/>
        <end position="18"/>
    </location>
</feature>
<dbReference type="SMART" id="SM00220">
    <property type="entry name" value="S_TKc"/>
    <property type="match status" value="1"/>
</dbReference>
<dbReference type="SUPFAM" id="SSF56112">
    <property type="entry name" value="Protein kinase-like (PK-like)"/>
    <property type="match status" value="1"/>
</dbReference>
<dbReference type="CDD" id="cd05581">
    <property type="entry name" value="STKc_PDK1"/>
    <property type="match status" value="1"/>
</dbReference>
<evidence type="ECO:0000313" key="13">
    <source>
        <dbReference type="EMBL" id="KAG5419657.1"/>
    </source>
</evidence>
<keyword evidence="14" id="KW-1185">Reference proteome</keyword>
<feature type="compositionally biased region" description="Low complexity" evidence="11">
    <location>
        <begin position="504"/>
        <end position="515"/>
    </location>
</feature>
<dbReference type="GO" id="GO:0005524">
    <property type="term" value="F:ATP binding"/>
    <property type="evidence" value="ECO:0007669"/>
    <property type="project" value="UniProtKB-UniRule"/>
</dbReference>
<dbReference type="Pfam" id="PF00069">
    <property type="entry name" value="Pkinase"/>
    <property type="match status" value="1"/>
</dbReference>
<dbReference type="EC" id="2.7.11.1" evidence="2"/>